<name>A0A2Z3H4U7_9BACT</name>
<evidence type="ECO:0000313" key="2">
    <source>
        <dbReference type="Proteomes" id="UP000245802"/>
    </source>
</evidence>
<protein>
    <submittedName>
        <fullName evidence="1">Uncharacterized protein</fullName>
    </submittedName>
</protein>
<dbReference type="AlphaFoldDB" id="A0A2Z3H4U7"/>
<evidence type="ECO:0000313" key="1">
    <source>
        <dbReference type="EMBL" id="AWM38135.1"/>
    </source>
</evidence>
<reference evidence="1 2" key="1">
    <citation type="submission" date="2018-01" db="EMBL/GenBank/DDBJ databases">
        <title>G. obscuriglobus.</title>
        <authorList>
            <person name="Franke J."/>
            <person name="Blomberg W."/>
            <person name="Selmecki A."/>
        </authorList>
    </citation>
    <scope>NUCLEOTIDE SEQUENCE [LARGE SCALE GENOMIC DNA]</scope>
    <source>
        <strain evidence="1 2">DSM 5831</strain>
    </source>
</reference>
<dbReference type="KEGG" id="gog:C1280_14785"/>
<proteinExistence type="predicted"/>
<gene>
    <name evidence="1" type="ORF">C1280_14785</name>
</gene>
<sequence length="159" mass="16940">MPITDYHVLIRDAVRAALQAATDALATELAAQPLPWHAVDELDDAARLTRPCGVVCCVGPEQERPEFGTNRQDGRGYPVAVMLLGSGKSHGEKHTGPTDLTGFRRLVTTTLNRQRLAGVAQVAVCEVGDSGPIVDEKAPLFQVLATALVVSCVGRFPRG</sequence>
<keyword evidence="2" id="KW-1185">Reference proteome</keyword>
<dbReference type="Proteomes" id="UP000245802">
    <property type="component" value="Chromosome"/>
</dbReference>
<organism evidence="1 2">
    <name type="scientific">Gemmata obscuriglobus</name>
    <dbReference type="NCBI Taxonomy" id="114"/>
    <lineage>
        <taxon>Bacteria</taxon>
        <taxon>Pseudomonadati</taxon>
        <taxon>Planctomycetota</taxon>
        <taxon>Planctomycetia</taxon>
        <taxon>Gemmatales</taxon>
        <taxon>Gemmataceae</taxon>
        <taxon>Gemmata</taxon>
    </lineage>
</organism>
<dbReference type="EMBL" id="CP025958">
    <property type="protein sequence ID" value="AWM38135.1"/>
    <property type="molecule type" value="Genomic_DNA"/>
</dbReference>
<accession>A0A2Z3H4U7</accession>
<dbReference type="RefSeq" id="WP_010045012.1">
    <property type="nucleotide sequence ID" value="NZ_CP025958.1"/>
</dbReference>